<dbReference type="KEGG" id="nst:Nstercoris_01767"/>
<reference evidence="2 3" key="1">
    <citation type="submission" date="2019-06" db="EMBL/GenBank/DDBJ databases">
        <title>Nitrosomonas stercoris KYUHI-S whole genome shotgun sequence.</title>
        <authorList>
            <person name="Nakagawa T."/>
            <person name="Tsuchiya Y."/>
            <person name="Takahashi R."/>
        </authorList>
    </citation>
    <scope>NUCLEOTIDE SEQUENCE [LARGE SCALE GENOMIC DNA]</scope>
    <source>
        <strain evidence="2 3">KYUHI-S</strain>
    </source>
</reference>
<dbReference type="EMBL" id="AP019755">
    <property type="protein sequence ID" value="BBL35499.1"/>
    <property type="molecule type" value="Genomic_DNA"/>
</dbReference>
<evidence type="ECO:0000313" key="2">
    <source>
        <dbReference type="EMBL" id="BBL35499.1"/>
    </source>
</evidence>
<name>A0A4Y1YP56_9PROT</name>
<gene>
    <name evidence="2" type="ORF">Nstercoris_01767</name>
</gene>
<proteinExistence type="predicted"/>
<dbReference type="Pfam" id="PF13524">
    <property type="entry name" value="Glyco_trans_1_2"/>
    <property type="match status" value="1"/>
</dbReference>
<sequence>MIGRVIRTIGSLYYKHPVSSEDTEPEGSFAKLKIALVADHFTTDCLSMECRVMNLTPSNYLEILNSWQPDLVFVESAFHGVRGSWRYELAKQPRWLRLKQPRTIFKLVKHARSRGIPTVFWNKDDGAFFDAFIHLAAAFDFVFTTDESCLERYRHALPANVPANVLMMPYQPRFHSFEGFHFRSHSVCFLGSYYRRILNERRRFLDMVFHVTEQSGMKLHIFDRNHDRLSNFMEFRFPKHKHLELHPRVAHRETAHVYKNHVVSLNVNSVTGSDTMVSRRLLEILACGGIAVTNPSRAIERHFRDFCHVINTPEQASELFVRLRNGPSTDDMARAEAGARYVRAHHTWAHRLSELSNIVKF</sequence>
<keyword evidence="3" id="KW-1185">Reference proteome</keyword>
<protein>
    <recommendedName>
        <fullName evidence="1">Spore protein YkvP/CgeB glycosyl transferase-like domain-containing protein</fullName>
    </recommendedName>
</protein>
<dbReference type="AlphaFoldDB" id="A0A4Y1YP56"/>
<evidence type="ECO:0000259" key="1">
    <source>
        <dbReference type="Pfam" id="PF13524"/>
    </source>
</evidence>
<dbReference type="Proteomes" id="UP000316473">
    <property type="component" value="Chromosome"/>
</dbReference>
<organism evidence="2 3">
    <name type="scientific">Nitrosomonas stercoris</name>
    <dbReference type="NCBI Taxonomy" id="1444684"/>
    <lineage>
        <taxon>Bacteria</taxon>
        <taxon>Pseudomonadati</taxon>
        <taxon>Pseudomonadota</taxon>
        <taxon>Betaproteobacteria</taxon>
        <taxon>Nitrosomonadales</taxon>
        <taxon>Nitrosomonadaceae</taxon>
        <taxon>Nitrosomonas</taxon>
    </lineage>
</organism>
<evidence type="ECO:0000313" key="3">
    <source>
        <dbReference type="Proteomes" id="UP000316473"/>
    </source>
</evidence>
<dbReference type="InterPro" id="IPR055259">
    <property type="entry name" value="YkvP/CgeB_Glyco_trans-like"/>
</dbReference>
<feature type="domain" description="Spore protein YkvP/CgeB glycosyl transferase-like" evidence="1">
    <location>
        <begin position="217"/>
        <end position="355"/>
    </location>
</feature>
<accession>A0A4Y1YP56</accession>